<gene>
    <name evidence="2" type="ORF">SAMN06265377_0935</name>
</gene>
<organism evidence="2 3">
    <name type="scientific">Flagellimonas pacifica</name>
    <dbReference type="NCBI Taxonomy" id="1247520"/>
    <lineage>
        <taxon>Bacteria</taxon>
        <taxon>Pseudomonadati</taxon>
        <taxon>Bacteroidota</taxon>
        <taxon>Flavobacteriia</taxon>
        <taxon>Flavobacteriales</taxon>
        <taxon>Flavobacteriaceae</taxon>
        <taxon>Flagellimonas</taxon>
    </lineage>
</organism>
<evidence type="ECO:0000313" key="2">
    <source>
        <dbReference type="EMBL" id="SNY95268.1"/>
    </source>
</evidence>
<reference evidence="3" key="1">
    <citation type="submission" date="2017-09" db="EMBL/GenBank/DDBJ databases">
        <authorList>
            <person name="Varghese N."/>
            <person name="Submissions S."/>
        </authorList>
    </citation>
    <scope>NUCLEOTIDE SEQUENCE [LARGE SCALE GENOMIC DNA]</scope>
    <source>
        <strain evidence="3">DSM 25885</strain>
    </source>
</reference>
<feature type="compositionally biased region" description="Basic residues" evidence="1">
    <location>
        <begin position="76"/>
        <end position="89"/>
    </location>
</feature>
<dbReference type="EMBL" id="OBEH01000001">
    <property type="protein sequence ID" value="SNY95268.1"/>
    <property type="molecule type" value="Genomic_DNA"/>
</dbReference>
<protein>
    <submittedName>
        <fullName evidence="2">Uncharacterized protein</fullName>
    </submittedName>
</protein>
<dbReference type="RefSeq" id="WP_097044585.1">
    <property type="nucleotide sequence ID" value="NZ_OBEH01000001.1"/>
</dbReference>
<dbReference type="Proteomes" id="UP000219048">
    <property type="component" value="Unassembled WGS sequence"/>
</dbReference>
<accession>A0A285MDT3</accession>
<dbReference type="OrthoDB" id="1453119at2"/>
<evidence type="ECO:0000313" key="3">
    <source>
        <dbReference type="Proteomes" id="UP000219048"/>
    </source>
</evidence>
<sequence>MEEEIKVDDKFKSAFNIGYRVAEELKLKTQILKDQEKLMANNPIHMGMQQFIDEAKLSVNIKKSESLDQSSDDTLKRKKNKSRGKGPSL</sequence>
<dbReference type="AlphaFoldDB" id="A0A285MDT3"/>
<proteinExistence type="predicted"/>
<keyword evidence="3" id="KW-1185">Reference proteome</keyword>
<name>A0A285MDT3_9FLAO</name>
<feature type="region of interest" description="Disordered" evidence="1">
    <location>
        <begin position="63"/>
        <end position="89"/>
    </location>
</feature>
<evidence type="ECO:0000256" key="1">
    <source>
        <dbReference type="SAM" id="MobiDB-lite"/>
    </source>
</evidence>